<keyword evidence="3" id="KW-0378">Hydrolase</keyword>
<gene>
    <name evidence="6" type="ORF">J7337_013844</name>
</gene>
<dbReference type="InterPro" id="IPR003653">
    <property type="entry name" value="Peptidase_C48_C"/>
</dbReference>
<dbReference type="InterPro" id="IPR038765">
    <property type="entry name" value="Papain-like_cys_pep_sf"/>
</dbReference>
<dbReference type="KEGG" id="fmu:J7337_013844"/>
<dbReference type="Pfam" id="PF02902">
    <property type="entry name" value="Peptidase_C48"/>
    <property type="match status" value="1"/>
</dbReference>
<dbReference type="RefSeq" id="XP_044673705.1">
    <property type="nucleotide sequence ID" value="XM_044831319.1"/>
</dbReference>
<evidence type="ECO:0000259" key="5">
    <source>
        <dbReference type="PROSITE" id="PS50600"/>
    </source>
</evidence>
<sequence>MSVAASDSTSGNGSDRLALLLDQLNHFADSLLDNSKDPILQAWHRLKAEFNTSSVLPEASDCIAEFLFASWAVINVHESIVSFACQRLYQDQIKRLKSSPRSRLSSIAKILHSDREVCFFVLDKQSGNTTVVNAFGTLHEKHPDVGLVEFCKKAEDRCRELATLSRDVSRQTLVRETFKGSDIWPGAATRQAIKISGPEDDSKGQTAVSARASAHASAKRSASRDSCLERQTSPVRNNPKSPTASPPVSPPAGLSLDLDDDQGPISSPELGRRYDLSEIPAIDDYDLDISQNPRSPSLDGDLEMMAFSPLHGSHAGESVGGNSHRSTKRKADISIIPPNKRLVIKFDPWKPSKKSRLVVAPLQQLLHSSKTRLSPEQDLDDIIVNTAISRLSSPSVAVMDSLFPESAQQQRIAQSQGLFRSKSVVLIPACDRSSHHWRLYCWRHPATLEVLDSMRTLVDNTTTNVKDAIAAATGIDDINVSYVECTQQPNAFDCGLYTVKFAQQIASGHDPALDSMPFESTTYRAYITSGLLTSESASLPPWTPSGQQLFPIMMRLWKRRNAYRLLDQSPSLLPAVCNLDLCALEQMQVGLEILYTTSQSYHSRHRTLLTQALQGHTNDCSVSAMPAYAGLDALKEFCRIRQRLSDESTDPGANESQHMNAAQVSVQLHVDALERELKEKQRLLHEDTQAAYRECVVSILILRYTRKKFDRLHGAFLEKKSC</sequence>
<dbReference type="Gene3D" id="3.40.395.10">
    <property type="entry name" value="Adenoviral Proteinase, Chain A"/>
    <property type="match status" value="1"/>
</dbReference>
<evidence type="ECO:0000256" key="2">
    <source>
        <dbReference type="ARBA" id="ARBA00022670"/>
    </source>
</evidence>
<evidence type="ECO:0000256" key="4">
    <source>
        <dbReference type="SAM" id="MobiDB-lite"/>
    </source>
</evidence>
<feature type="region of interest" description="Disordered" evidence="4">
    <location>
        <begin position="195"/>
        <end position="274"/>
    </location>
</feature>
<feature type="domain" description="Ubiquitin-like protease family profile" evidence="5">
    <location>
        <begin position="333"/>
        <end position="505"/>
    </location>
</feature>
<accession>A0A9P8IG51</accession>
<dbReference type="GO" id="GO:0008234">
    <property type="term" value="F:cysteine-type peptidase activity"/>
    <property type="evidence" value="ECO:0007669"/>
    <property type="project" value="InterPro"/>
</dbReference>
<dbReference type="GO" id="GO:0006508">
    <property type="term" value="P:proteolysis"/>
    <property type="evidence" value="ECO:0007669"/>
    <property type="project" value="UniProtKB-KW"/>
</dbReference>
<comment type="caution">
    <text evidence="6">The sequence shown here is derived from an EMBL/GenBank/DDBJ whole genome shotgun (WGS) entry which is preliminary data.</text>
</comment>
<name>A0A9P8IG51_9HYPO</name>
<evidence type="ECO:0000313" key="6">
    <source>
        <dbReference type="EMBL" id="KAG9494705.1"/>
    </source>
</evidence>
<dbReference type="SUPFAM" id="SSF54001">
    <property type="entry name" value="Cysteine proteinases"/>
    <property type="match status" value="1"/>
</dbReference>
<evidence type="ECO:0000256" key="1">
    <source>
        <dbReference type="ARBA" id="ARBA00005234"/>
    </source>
</evidence>
<proteinExistence type="inferred from homology"/>
<evidence type="ECO:0000313" key="7">
    <source>
        <dbReference type="Proteomes" id="UP000827133"/>
    </source>
</evidence>
<feature type="compositionally biased region" description="Low complexity" evidence="4">
    <location>
        <begin position="207"/>
        <end position="220"/>
    </location>
</feature>
<keyword evidence="7" id="KW-1185">Reference proteome</keyword>
<dbReference type="Proteomes" id="UP000827133">
    <property type="component" value="Unassembled WGS sequence"/>
</dbReference>
<dbReference type="EMBL" id="JAHBCI010000012">
    <property type="protein sequence ID" value="KAG9494705.1"/>
    <property type="molecule type" value="Genomic_DNA"/>
</dbReference>
<dbReference type="PROSITE" id="PS50600">
    <property type="entry name" value="ULP_PROTEASE"/>
    <property type="match status" value="1"/>
</dbReference>
<keyword evidence="2" id="KW-0645">Protease</keyword>
<dbReference type="GeneID" id="68321700"/>
<feature type="compositionally biased region" description="Polar residues" evidence="4">
    <location>
        <begin position="229"/>
        <end position="238"/>
    </location>
</feature>
<dbReference type="AlphaFoldDB" id="A0A9P8IG51"/>
<protein>
    <recommendedName>
        <fullName evidence="5">Ubiquitin-like protease family profile domain-containing protein</fullName>
    </recommendedName>
</protein>
<evidence type="ECO:0000256" key="3">
    <source>
        <dbReference type="ARBA" id="ARBA00022801"/>
    </source>
</evidence>
<comment type="similarity">
    <text evidence="1">Belongs to the peptidase C48 family.</text>
</comment>
<dbReference type="GO" id="GO:0019783">
    <property type="term" value="F:ubiquitin-like protein peptidase activity"/>
    <property type="evidence" value="ECO:0007669"/>
    <property type="project" value="UniProtKB-ARBA"/>
</dbReference>
<reference evidence="6" key="1">
    <citation type="journal article" date="2021" name="Mol. Plant Microbe Interact.">
        <title>Telomere to telomere genome assembly of Fusarium musae F31, causal agent of crown rot disease of banana.</title>
        <authorList>
            <person name="Degradi L."/>
            <person name="Tava V."/>
            <person name="Kunova A."/>
            <person name="Cortesi P."/>
            <person name="Saracchi M."/>
            <person name="Pasquali M."/>
        </authorList>
    </citation>
    <scope>NUCLEOTIDE SEQUENCE</scope>
    <source>
        <strain evidence="6">F31</strain>
    </source>
</reference>
<organism evidence="6 7">
    <name type="scientific">Fusarium musae</name>
    <dbReference type="NCBI Taxonomy" id="1042133"/>
    <lineage>
        <taxon>Eukaryota</taxon>
        <taxon>Fungi</taxon>
        <taxon>Dikarya</taxon>
        <taxon>Ascomycota</taxon>
        <taxon>Pezizomycotina</taxon>
        <taxon>Sordariomycetes</taxon>
        <taxon>Hypocreomycetidae</taxon>
        <taxon>Hypocreales</taxon>
        <taxon>Nectriaceae</taxon>
        <taxon>Fusarium</taxon>
    </lineage>
</organism>
<feature type="region of interest" description="Disordered" evidence="4">
    <location>
        <begin position="311"/>
        <end position="330"/>
    </location>
</feature>